<dbReference type="GO" id="GO:0005840">
    <property type="term" value="C:ribosome"/>
    <property type="evidence" value="ECO:0007669"/>
    <property type="project" value="UniProtKB-KW"/>
</dbReference>
<dbReference type="OrthoDB" id="6220758at2759"/>
<sequence>MNPAMPRISWVKGMQSLHRASSAASRRTAASAFTARHISTTPTRSSTKNTEWVRSKLWKDGDAPGAADPYTQRPEDVPEDSAVTRLPREALEGTDPADKRPLAVRRSRLPFPATRNEAATPKEVGATDAAYEPATSLEDLTEMGTLSDWWDQPGHWSELDQFKAFASTEKVTDKATIEVYYRRALVEVLALQKTGALGEWATQKWAEGSRADLDAALAAEIVTQDGGAVLKGEAAAIASSLKQTTEAETEVTRPERISSEEAAEMIKAWDPSWKEIAVNDQMKFALRKRLYQLTGNLIPDAKLGAAATVGHLLTLTAKQPKAKRLAEILQKTEELVQLANVKVHDRRVSSIDREVAVGRWKLIEEELTKRELPLTGTTDVPKNREMQHLLGKV</sequence>
<evidence type="ECO:0000256" key="1">
    <source>
        <dbReference type="ARBA" id="ARBA00004173"/>
    </source>
</evidence>
<dbReference type="STRING" id="1081108.A0A168IDG1"/>
<name>A0A168IDG1_CORDF</name>
<comment type="subcellular location">
    <subcellularLocation>
        <location evidence="1">Mitochondrion</location>
    </subcellularLocation>
</comment>
<accession>A0A168IDG1</accession>
<evidence type="ECO:0000313" key="9">
    <source>
        <dbReference type="Proteomes" id="UP000076881"/>
    </source>
</evidence>
<dbReference type="Proteomes" id="UP000076881">
    <property type="component" value="Unassembled WGS sequence"/>
</dbReference>
<evidence type="ECO:0000256" key="5">
    <source>
        <dbReference type="ARBA" id="ARBA00023274"/>
    </source>
</evidence>
<keyword evidence="5" id="KW-0687">Ribonucleoprotein</keyword>
<evidence type="ECO:0000256" key="7">
    <source>
        <dbReference type="SAM" id="MobiDB-lite"/>
    </source>
</evidence>
<comment type="similarity">
    <text evidence="2">Belongs to the mitochondrion-specific ribosomal protein mL50 family.</text>
</comment>
<protein>
    <recommendedName>
        <fullName evidence="6">Large ribosomal subunit protein mL50</fullName>
    </recommendedName>
</protein>
<evidence type="ECO:0000256" key="3">
    <source>
        <dbReference type="ARBA" id="ARBA00022980"/>
    </source>
</evidence>
<comment type="caution">
    <text evidence="8">The sequence shown here is derived from an EMBL/GenBank/DDBJ whole genome shotgun (WGS) entry which is preliminary data.</text>
</comment>
<feature type="compositionally biased region" description="Low complexity" evidence="7">
    <location>
        <begin position="19"/>
        <end position="36"/>
    </location>
</feature>
<dbReference type="EMBL" id="AZHF01000002">
    <property type="protein sequence ID" value="OAA79121.1"/>
    <property type="molecule type" value="Genomic_DNA"/>
</dbReference>
<evidence type="ECO:0000256" key="6">
    <source>
        <dbReference type="ARBA" id="ARBA00035183"/>
    </source>
</evidence>
<dbReference type="Pfam" id="PF10501">
    <property type="entry name" value="Ribosomal_L50"/>
    <property type="match status" value="1"/>
</dbReference>
<keyword evidence="3 8" id="KW-0689">Ribosomal protein</keyword>
<organism evidence="8 9">
    <name type="scientific">Akanthomyces lecanii RCEF 1005</name>
    <dbReference type="NCBI Taxonomy" id="1081108"/>
    <lineage>
        <taxon>Eukaryota</taxon>
        <taxon>Fungi</taxon>
        <taxon>Dikarya</taxon>
        <taxon>Ascomycota</taxon>
        <taxon>Pezizomycotina</taxon>
        <taxon>Sordariomycetes</taxon>
        <taxon>Hypocreomycetidae</taxon>
        <taxon>Hypocreales</taxon>
        <taxon>Cordycipitaceae</taxon>
        <taxon>Akanthomyces</taxon>
        <taxon>Cordyceps confragosa</taxon>
    </lineage>
</organism>
<feature type="compositionally biased region" description="Basic and acidic residues" evidence="7">
    <location>
        <begin position="86"/>
        <end position="98"/>
    </location>
</feature>
<gene>
    <name evidence="8" type="ORF">LEL_02607</name>
</gene>
<evidence type="ECO:0000313" key="8">
    <source>
        <dbReference type="EMBL" id="OAA79121.1"/>
    </source>
</evidence>
<dbReference type="InterPro" id="IPR018305">
    <property type="entry name" value="Ribosomal_m50"/>
</dbReference>
<dbReference type="GO" id="GO:0005739">
    <property type="term" value="C:mitochondrion"/>
    <property type="evidence" value="ECO:0007669"/>
    <property type="project" value="UniProtKB-SubCell"/>
</dbReference>
<proteinExistence type="inferred from homology"/>
<feature type="compositionally biased region" description="Basic and acidic residues" evidence="7">
    <location>
        <begin position="51"/>
        <end position="62"/>
    </location>
</feature>
<feature type="region of interest" description="Disordered" evidence="7">
    <location>
        <begin position="19"/>
        <end position="98"/>
    </location>
</feature>
<keyword evidence="9" id="KW-1185">Reference proteome</keyword>
<feature type="compositionally biased region" description="Polar residues" evidence="7">
    <location>
        <begin position="37"/>
        <end position="50"/>
    </location>
</feature>
<evidence type="ECO:0000256" key="2">
    <source>
        <dbReference type="ARBA" id="ARBA00008860"/>
    </source>
</evidence>
<evidence type="ECO:0000256" key="4">
    <source>
        <dbReference type="ARBA" id="ARBA00023128"/>
    </source>
</evidence>
<reference evidence="8 9" key="1">
    <citation type="journal article" date="2016" name="Genome Biol. Evol.">
        <title>Divergent and convergent evolution of fungal pathogenicity.</title>
        <authorList>
            <person name="Shang Y."/>
            <person name="Xiao G."/>
            <person name="Zheng P."/>
            <person name="Cen K."/>
            <person name="Zhan S."/>
            <person name="Wang C."/>
        </authorList>
    </citation>
    <scope>NUCLEOTIDE SEQUENCE [LARGE SCALE GENOMIC DNA]</scope>
    <source>
        <strain evidence="8 9">RCEF 1005</strain>
    </source>
</reference>
<dbReference type="AlphaFoldDB" id="A0A168IDG1"/>
<dbReference type="GO" id="GO:1990904">
    <property type="term" value="C:ribonucleoprotein complex"/>
    <property type="evidence" value="ECO:0007669"/>
    <property type="project" value="UniProtKB-KW"/>
</dbReference>
<keyword evidence="4" id="KW-0496">Mitochondrion</keyword>